<dbReference type="Proteomes" id="UP000007115">
    <property type="component" value="Unassembled WGS sequence"/>
</dbReference>
<feature type="domain" description="Helicase ATP-binding" evidence="17">
    <location>
        <begin position="10"/>
        <end position="201"/>
    </location>
</feature>
<evidence type="ECO:0000256" key="14">
    <source>
        <dbReference type="PROSITE-ProRule" id="PRU00657"/>
    </source>
</evidence>
<dbReference type="GO" id="GO:0005634">
    <property type="term" value="C:nucleus"/>
    <property type="evidence" value="ECO:0007669"/>
    <property type="project" value="TreeGrafter"/>
</dbReference>
<dbReference type="Pfam" id="PF03368">
    <property type="entry name" value="Dicer_dimer"/>
    <property type="match status" value="1"/>
</dbReference>
<evidence type="ECO:0000256" key="8">
    <source>
        <dbReference type="ARBA" id="ARBA00022806"/>
    </source>
</evidence>
<proteinExistence type="inferred from homology"/>
<dbReference type="InterPro" id="IPR011545">
    <property type="entry name" value="DEAD/DEAH_box_helicase_dom"/>
</dbReference>
<dbReference type="GeneID" id="25794613"/>
<dbReference type="eggNOG" id="KOG0701">
    <property type="taxonomic scope" value="Eukaryota"/>
</dbReference>
<evidence type="ECO:0000256" key="11">
    <source>
        <dbReference type="ARBA" id="ARBA00022884"/>
    </source>
</evidence>
<evidence type="ECO:0000313" key="20">
    <source>
        <dbReference type="EMBL" id="EHK18352.1"/>
    </source>
</evidence>
<dbReference type="GO" id="GO:0030422">
    <property type="term" value="P:siRNA processing"/>
    <property type="evidence" value="ECO:0007669"/>
    <property type="project" value="TreeGrafter"/>
</dbReference>
<dbReference type="GO" id="GO:0004386">
    <property type="term" value="F:helicase activity"/>
    <property type="evidence" value="ECO:0007669"/>
    <property type="project" value="UniProtKB-KW"/>
</dbReference>
<dbReference type="GO" id="GO:0004525">
    <property type="term" value="F:ribonuclease III activity"/>
    <property type="evidence" value="ECO:0007669"/>
    <property type="project" value="InterPro"/>
</dbReference>
<dbReference type="Gene3D" id="3.30.160.380">
    <property type="entry name" value="Dicer dimerisation domain"/>
    <property type="match status" value="1"/>
</dbReference>
<dbReference type="SUPFAM" id="SSF52540">
    <property type="entry name" value="P-loop containing nucleoside triphosphate hydrolases"/>
    <property type="match status" value="1"/>
</dbReference>
<evidence type="ECO:0000256" key="6">
    <source>
        <dbReference type="ARBA" id="ARBA00022741"/>
    </source>
</evidence>
<evidence type="ECO:0000256" key="1">
    <source>
        <dbReference type="ARBA" id="ARBA00001936"/>
    </source>
</evidence>
<evidence type="ECO:0000259" key="19">
    <source>
        <dbReference type="PROSITE" id="PS51327"/>
    </source>
</evidence>
<dbReference type="InterPro" id="IPR014001">
    <property type="entry name" value="Helicase_ATP-bd"/>
</dbReference>
<dbReference type="InterPro" id="IPR038248">
    <property type="entry name" value="Dicer_dimer_sf"/>
</dbReference>
<dbReference type="GO" id="GO:0046872">
    <property type="term" value="F:metal ion binding"/>
    <property type="evidence" value="ECO:0007669"/>
    <property type="project" value="UniProtKB-KW"/>
</dbReference>
<dbReference type="GO" id="GO:0005524">
    <property type="term" value="F:ATP binding"/>
    <property type="evidence" value="ECO:0007669"/>
    <property type="project" value="UniProtKB-KW"/>
</dbReference>
<evidence type="ECO:0000256" key="9">
    <source>
        <dbReference type="ARBA" id="ARBA00022840"/>
    </source>
</evidence>
<dbReference type="VEuPathDB" id="FungiDB:TRIVIDRAFT_47151"/>
<dbReference type="InterPro" id="IPR001650">
    <property type="entry name" value="Helicase_C-like"/>
</dbReference>
<evidence type="ECO:0000256" key="5">
    <source>
        <dbReference type="ARBA" id="ARBA00022737"/>
    </source>
</evidence>
<dbReference type="PANTHER" id="PTHR14950:SF37">
    <property type="entry name" value="ENDORIBONUCLEASE DICER"/>
    <property type="match status" value="1"/>
</dbReference>
<feature type="domain" description="Dicer dsRNA-binding fold" evidence="19">
    <location>
        <begin position="557"/>
        <end position="652"/>
    </location>
</feature>
<evidence type="ECO:0000259" key="16">
    <source>
        <dbReference type="PROSITE" id="PS50142"/>
    </source>
</evidence>
<dbReference type="OrthoDB" id="416741at2759"/>
<dbReference type="SUPFAM" id="SSF54768">
    <property type="entry name" value="dsRNA-binding domain-like"/>
    <property type="match status" value="1"/>
</dbReference>
<dbReference type="InterPro" id="IPR027417">
    <property type="entry name" value="P-loop_NTPase"/>
</dbReference>
<dbReference type="GO" id="GO:0003723">
    <property type="term" value="F:RNA binding"/>
    <property type="evidence" value="ECO:0007669"/>
    <property type="project" value="UniProtKB-UniRule"/>
</dbReference>
<dbReference type="PROSITE" id="PS50137">
    <property type="entry name" value="DS_RBD"/>
    <property type="match status" value="1"/>
</dbReference>
<evidence type="ECO:0000256" key="7">
    <source>
        <dbReference type="ARBA" id="ARBA00022801"/>
    </source>
</evidence>
<reference evidence="20 21" key="1">
    <citation type="journal article" date="2011" name="Genome Biol.">
        <title>Comparative genome sequence analysis underscores mycoparasitism as the ancestral life style of Trichoderma.</title>
        <authorList>
            <person name="Kubicek C.P."/>
            <person name="Herrera-Estrella A."/>
            <person name="Seidl-Seiboth V."/>
            <person name="Martinez D.A."/>
            <person name="Druzhinina I.S."/>
            <person name="Thon M."/>
            <person name="Zeilinger S."/>
            <person name="Casas-Flores S."/>
            <person name="Horwitz B.A."/>
            <person name="Mukherjee P.K."/>
            <person name="Mukherjee M."/>
            <person name="Kredics L."/>
            <person name="Alcaraz L.D."/>
            <person name="Aerts A."/>
            <person name="Antal Z."/>
            <person name="Atanasova L."/>
            <person name="Cervantes-Badillo M.G."/>
            <person name="Challacombe J."/>
            <person name="Chertkov O."/>
            <person name="McCluskey K."/>
            <person name="Coulpier F."/>
            <person name="Deshpande N."/>
            <person name="von Doehren H."/>
            <person name="Ebbole D.J."/>
            <person name="Esquivel-Naranjo E.U."/>
            <person name="Fekete E."/>
            <person name="Flipphi M."/>
            <person name="Glaser F."/>
            <person name="Gomez-Rodriguez E.Y."/>
            <person name="Gruber S."/>
            <person name="Han C."/>
            <person name="Henrissat B."/>
            <person name="Hermosa R."/>
            <person name="Hernandez-Onate M."/>
            <person name="Karaffa L."/>
            <person name="Kosti I."/>
            <person name="Le Crom S."/>
            <person name="Lindquist E."/>
            <person name="Lucas S."/>
            <person name="Luebeck M."/>
            <person name="Luebeck P.S."/>
            <person name="Margeot A."/>
            <person name="Metz B."/>
            <person name="Misra M."/>
            <person name="Nevalainen H."/>
            <person name="Omann M."/>
            <person name="Packer N."/>
            <person name="Perrone G."/>
            <person name="Uresti-Rivera E.E."/>
            <person name="Salamov A."/>
            <person name="Schmoll M."/>
            <person name="Seiboth B."/>
            <person name="Shapiro H."/>
            <person name="Sukno S."/>
            <person name="Tamayo-Ramos J.A."/>
            <person name="Tisch D."/>
            <person name="Wiest A."/>
            <person name="Wilkinson H.H."/>
            <person name="Zhang M."/>
            <person name="Coutinho P.M."/>
            <person name="Kenerley C.M."/>
            <person name="Monte E."/>
            <person name="Baker S.E."/>
            <person name="Grigoriev I.V."/>
        </authorList>
    </citation>
    <scope>NUCLEOTIDE SEQUENCE [LARGE SCALE GENOMIC DNA]</scope>
    <source>
        <strain evidence="21">Gv29-8 / FGSC 10586</strain>
    </source>
</reference>
<evidence type="ECO:0000256" key="2">
    <source>
        <dbReference type="ARBA" id="ARBA00001946"/>
    </source>
</evidence>
<dbReference type="Pfam" id="PF00270">
    <property type="entry name" value="DEAD"/>
    <property type="match status" value="1"/>
</dbReference>
<keyword evidence="7" id="KW-0378">Hydrolase</keyword>
<dbReference type="SMART" id="SM00490">
    <property type="entry name" value="HELICc"/>
    <property type="match status" value="1"/>
</dbReference>
<dbReference type="Gene3D" id="1.10.1520.10">
    <property type="entry name" value="Ribonuclease III domain"/>
    <property type="match status" value="2"/>
</dbReference>
<evidence type="ECO:0000256" key="12">
    <source>
        <dbReference type="ARBA" id="ARBA00023118"/>
    </source>
</evidence>
<dbReference type="InterPro" id="IPR005034">
    <property type="entry name" value="Dicer_dimerisation"/>
</dbReference>
<dbReference type="PROSITE" id="PS51194">
    <property type="entry name" value="HELICASE_CTER"/>
    <property type="match status" value="1"/>
</dbReference>
<dbReference type="InterPro" id="IPR000999">
    <property type="entry name" value="RNase_III_dom"/>
</dbReference>
<dbReference type="InterPro" id="IPR036389">
    <property type="entry name" value="RNase_III_sf"/>
</dbReference>
<keyword evidence="11 14" id="KW-0694">RNA-binding</keyword>
<feature type="domain" description="DRBM" evidence="15">
    <location>
        <begin position="1305"/>
        <end position="1373"/>
    </location>
</feature>
<evidence type="ECO:0000259" key="17">
    <source>
        <dbReference type="PROSITE" id="PS51192"/>
    </source>
</evidence>
<evidence type="ECO:0000256" key="10">
    <source>
        <dbReference type="ARBA" id="ARBA00022842"/>
    </source>
</evidence>
<dbReference type="PROSITE" id="PS51327">
    <property type="entry name" value="DICER_DSRBF"/>
    <property type="match status" value="1"/>
</dbReference>
<keyword evidence="21" id="KW-1185">Reference proteome</keyword>
<feature type="domain" description="RNase III" evidence="16">
    <location>
        <begin position="907"/>
        <end position="1055"/>
    </location>
</feature>
<keyword evidence="12" id="KW-0051">Antiviral defense</keyword>
<evidence type="ECO:0000256" key="4">
    <source>
        <dbReference type="ARBA" id="ARBA00022723"/>
    </source>
</evidence>
<keyword evidence="4" id="KW-0479">Metal-binding</keyword>
<dbReference type="InParanoid" id="G9N426"/>
<comment type="cofactor">
    <cofactor evidence="2">
        <name>Mg(2+)</name>
        <dbReference type="ChEBI" id="CHEBI:18420"/>
    </cofactor>
</comment>
<dbReference type="GO" id="GO:0050688">
    <property type="term" value="P:regulation of defense response to virus"/>
    <property type="evidence" value="ECO:0007669"/>
    <property type="project" value="UniProtKB-KW"/>
</dbReference>
<evidence type="ECO:0008006" key="22">
    <source>
        <dbReference type="Google" id="ProtNLM"/>
    </source>
</evidence>
<keyword evidence="8" id="KW-0347">Helicase</keyword>
<dbReference type="SMART" id="SM00535">
    <property type="entry name" value="RIBOc"/>
    <property type="match status" value="2"/>
</dbReference>
<dbReference type="Pfam" id="PF00271">
    <property type="entry name" value="Helicase_C"/>
    <property type="match status" value="1"/>
</dbReference>
<feature type="domain" description="Helicase C-terminal" evidence="18">
    <location>
        <begin position="365"/>
        <end position="530"/>
    </location>
</feature>
<keyword evidence="3" id="KW-0930">Antiviral protein</keyword>
<dbReference type="RefSeq" id="XP_013952553.1">
    <property type="nucleotide sequence ID" value="XM_014097078.1"/>
</dbReference>
<dbReference type="GO" id="GO:0005737">
    <property type="term" value="C:cytoplasm"/>
    <property type="evidence" value="ECO:0007669"/>
    <property type="project" value="TreeGrafter"/>
</dbReference>
<evidence type="ECO:0000256" key="3">
    <source>
        <dbReference type="ARBA" id="ARBA00022721"/>
    </source>
</evidence>
<evidence type="ECO:0000313" key="21">
    <source>
        <dbReference type="Proteomes" id="UP000007115"/>
    </source>
</evidence>
<protein>
    <recommendedName>
        <fullName evidence="22">Dicer-like protein 2</fullName>
    </recommendedName>
</protein>
<comment type="caution">
    <text evidence="20">The sequence shown here is derived from an EMBL/GenBank/DDBJ whole genome shotgun (WGS) entry which is preliminary data.</text>
</comment>
<dbReference type="EMBL" id="ABDF02000086">
    <property type="protein sequence ID" value="EHK18352.1"/>
    <property type="molecule type" value="Genomic_DNA"/>
</dbReference>
<dbReference type="SUPFAM" id="SSF69065">
    <property type="entry name" value="RNase III domain-like"/>
    <property type="match status" value="2"/>
</dbReference>
<dbReference type="Pfam" id="PF00636">
    <property type="entry name" value="Ribonuclease_3"/>
    <property type="match status" value="2"/>
</dbReference>
<evidence type="ECO:0000259" key="18">
    <source>
        <dbReference type="PROSITE" id="PS51194"/>
    </source>
</evidence>
<comment type="similarity">
    <text evidence="14">Belongs to the helicase family. Dicer subfamily.</text>
</comment>
<keyword evidence="6" id="KW-0547">Nucleotide-binding</keyword>
<dbReference type="PANTHER" id="PTHR14950">
    <property type="entry name" value="DICER-RELATED"/>
    <property type="match status" value="1"/>
</dbReference>
<evidence type="ECO:0000256" key="13">
    <source>
        <dbReference type="ARBA" id="ARBA00023211"/>
    </source>
</evidence>
<organism evidence="20 21">
    <name type="scientific">Hypocrea virens (strain Gv29-8 / FGSC 10586)</name>
    <name type="common">Gliocladium virens</name>
    <name type="synonym">Trichoderma virens</name>
    <dbReference type="NCBI Taxonomy" id="413071"/>
    <lineage>
        <taxon>Eukaryota</taxon>
        <taxon>Fungi</taxon>
        <taxon>Dikarya</taxon>
        <taxon>Ascomycota</taxon>
        <taxon>Pezizomycotina</taxon>
        <taxon>Sordariomycetes</taxon>
        <taxon>Hypocreomycetidae</taxon>
        <taxon>Hypocreales</taxon>
        <taxon>Hypocreaceae</taxon>
        <taxon>Trichoderma</taxon>
    </lineage>
</organism>
<dbReference type="SMART" id="SM00487">
    <property type="entry name" value="DEXDc"/>
    <property type="match status" value="1"/>
</dbReference>
<dbReference type="CDD" id="cd00593">
    <property type="entry name" value="RIBOc"/>
    <property type="match status" value="2"/>
</dbReference>
<evidence type="ECO:0000259" key="15">
    <source>
        <dbReference type="PROSITE" id="PS50137"/>
    </source>
</evidence>
<dbReference type="PROSITE" id="PS51192">
    <property type="entry name" value="HELICASE_ATP_BIND_1"/>
    <property type="match status" value="1"/>
</dbReference>
<dbReference type="Gene3D" id="3.40.50.300">
    <property type="entry name" value="P-loop containing nucleotide triphosphate hydrolases"/>
    <property type="match status" value="2"/>
</dbReference>
<gene>
    <name evidence="20" type="ORF">TRIVIDRAFT_47151</name>
</gene>
<dbReference type="GO" id="GO:0051607">
    <property type="term" value="P:defense response to virus"/>
    <property type="evidence" value="ECO:0007669"/>
    <property type="project" value="UniProtKB-KW"/>
</dbReference>
<accession>G9N426</accession>
<dbReference type="OMA" id="HFCAVIP"/>
<keyword evidence="13" id="KW-0464">Manganese</keyword>
<dbReference type="STRING" id="413071.G9N426"/>
<sequence>MAARAYQIEMLEQSLERNVIVAMDTGSGKTQVAVLRIKSELESCDPKKIVWFMAPTVSLCTQQKDVLKLQIPAVPMTLLAGNSAINAWGPEIWHTLLGTTRVVVSTPQVLLDALDHAYITMNHLALLVFDEGKNKTADTVCLIYIAHNCIGKNPGGRVMLNHYHPCKQVGGSVPSILGLTATPSIQSQPEDLEALELLLDATCISPTLHRDELLKCVKRPTIRHVIYNPGREDVMTPTMRSLNQVYLELDIKEDPYIHYLLRDPTERNKRALAEAIEKYDTYTQNQMKSFRTRSKQICKQLGPWAADLYIEKAISAHLNRVEGDHELPNQWWIDEEKKYLGQVYRRVNVQPLPKTPQTFDDISDKVDKLLIELLSAEEPTVGIIFVEERATVTMLAELLRVNQAIMAKYKIGTMFGTAAYATRRKAMYEFGDKTDYKDLLNFRHGKINLLIATSVLEEGIDVPACNLVICFDTPTTSKSFIQRRGRARKRDSKLVIFFELESPALEKWITKEEEMKKLFDDEQREVRRLSQLEDSESPSDDVFIVPSTGARLEFDNAKSHLEHFCRVLSPGEFVDSRPDYIIHKEPDSGSLTCVVLLPPFLPVSLRKHSSASAWQSEKNATKDAAYQAYRALYDAELVNDNLQPFRSSDMGAMDTRASEVLVDLAMKPWHHVAEAWRETGNKWLYSLTCIGENGQVEGEYEMLLPVRLDQPRPLQMHLDRNHTVELRMTAGTAVPHEKVADLPDQTSTLLALHFGHRWPVEQAEHVIRVWAKDESLSMDQMGQRAYDPDDEIVKGGQYLIRDNTKAPYLYKDTIGFKPATSQVQNVFYEYEKAPENVPYLVLTKWTRRTDFLHRPQGDPSKDQATSKPYARVYPLPWATVDAIPVRHAQFGMLIPSIIHELGVMIMAKELANNILRKVGIKNMDLVRQAICARSASEPVNYERVELLGDSILKFFTCIRVAAEYPDYPEGYLSHKRDRLISNARLHKTALEFKLPRFLNTKPFTGQKWRPLYLDAVLDEVRQEGLEPTSQKRKISTKTLADMVEALIGVSYVDGHLDKAVKCISLFLPETNWTSVENDRRNIFDKVPADEPLPPTLEPLEGLIGYSFQKKALLIEALTHASYAAETGKRSLERLEFIGDAVLDNIIVTKLFNVKPELPHFRMHTLKTGLVNGDFIAFMTMERGLKLTEKIVTEDGTLKSEEMMSYLWTFMRHNSMHIGIEMKETMKRHAALRGEILDEMENGTHYPWALLAALNPKKFFSDVFEAILGAVWVDSGSMVECEKVATRFGFLKYMDRLLRDKVHVQHPKEELGKWANTETVTYELDMMDNELTGEKEFFCKVLVGKREVVSVRGGINKEEVKTKAATEAMKILELEKRNGEGDVVMGE</sequence>
<dbReference type="PROSITE" id="PS50142">
    <property type="entry name" value="RNASE_3_2"/>
    <property type="match status" value="2"/>
</dbReference>
<keyword evidence="5" id="KW-0677">Repeat</keyword>
<dbReference type="InterPro" id="IPR014720">
    <property type="entry name" value="dsRBD_dom"/>
</dbReference>
<comment type="cofactor">
    <cofactor evidence="1">
        <name>Mn(2+)</name>
        <dbReference type="ChEBI" id="CHEBI:29035"/>
    </cofactor>
</comment>
<name>G9N426_HYPVG</name>
<feature type="domain" description="RNase III" evidence="16">
    <location>
        <begin position="1096"/>
        <end position="1275"/>
    </location>
</feature>
<dbReference type="HOGENOM" id="CLU_000907_4_6_1"/>
<keyword evidence="9" id="KW-0067">ATP-binding</keyword>
<keyword evidence="10" id="KW-0460">Magnesium</keyword>